<comment type="caution">
    <text evidence="10">The sequence shown here is derived from an EMBL/GenBank/DDBJ whole genome shotgun (WGS) entry which is preliminary data.</text>
</comment>
<evidence type="ECO:0000256" key="6">
    <source>
        <dbReference type="ARBA" id="ARBA00023136"/>
    </source>
</evidence>
<evidence type="ECO:0000259" key="9">
    <source>
        <dbReference type="PROSITE" id="PS50928"/>
    </source>
</evidence>
<dbReference type="Gene3D" id="1.10.3720.10">
    <property type="entry name" value="MetI-like"/>
    <property type="match status" value="1"/>
</dbReference>
<feature type="region of interest" description="Disordered" evidence="8">
    <location>
        <begin position="1"/>
        <end position="29"/>
    </location>
</feature>
<dbReference type="PANTHER" id="PTHR30151:SF0">
    <property type="entry name" value="ABC TRANSPORTER PERMEASE PROTEIN MJ0413-RELATED"/>
    <property type="match status" value="1"/>
</dbReference>
<dbReference type="EMBL" id="VIRS01000014">
    <property type="protein sequence ID" value="TQS43182.1"/>
    <property type="molecule type" value="Genomic_DNA"/>
</dbReference>
<dbReference type="InterPro" id="IPR035906">
    <property type="entry name" value="MetI-like_sf"/>
</dbReference>
<reference evidence="10 11" key="1">
    <citation type="submission" date="2019-07" db="EMBL/GenBank/DDBJ databases">
        <title>Cryptosporangium phraense sp. nov., isolated from plant litter.</title>
        <authorList>
            <person name="Suriyachadkun C."/>
        </authorList>
    </citation>
    <scope>NUCLEOTIDE SEQUENCE [LARGE SCALE GENOMIC DNA]</scope>
    <source>
        <strain evidence="10 11">A-T 5661</strain>
    </source>
</reference>
<feature type="transmembrane region" description="Helical" evidence="7">
    <location>
        <begin position="148"/>
        <end position="169"/>
    </location>
</feature>
<dbReference type="Proteomes" id="UP000317982">
    <property type="component" value="Unassembled WGS sequence"/>
</dbReference>
<accession>A0A545APC8</accession>
<evidence type="ECO:0000256" key="8">
    <source>
        <dbReference type="SAM" id="MobiDB-lite"/>
    </source>
</evidence>
<evidence type="ECO:0000256" key="4">
    <source>
        <dbReference type="ARBA" id="ARBA00022692"/>
    </source>
</evidence>
<dbReference type="AlphaFoldDB" id="A0A545APC8"/>
<organism evidence="10 11">
    <name type="scientific">Cryptosporangium phraense</name>
    <dbReference type="NCBI Taxonomy" id="2593070"/>
    <lineage>
        <taxon>Bacteria</taxon>
        <taxon>Bacillati</taxon>
        <taxon>Actinomycetota</taxon>
        <taxon>Actinomycetes</taxon>
        <taxon>Cryptosporangiales</taxon>
        <taxon>Cryptosporangiaceae</taxon>
        <taxon>Cryptosporangium</taxon>
    </lineage>
</organism>
<name>A0A545APC8_9ACTN</name>
<dbReference type="InterPro" id="IPR000515">
    <property type="entry name" value="MetI-like"/>
</dbReference>
<keyword evidence="6 7" id="KW-0472">Membrane</keyword>
<gene>
    <name evidence="10" type="ORF">FL583_20255</name>
</gene>
<dbReference type="Pfam" id="PF00528">
    <property type="entry name" value="BPD_transp_1"/>
    <property type="match status" value="1"/>
</dbReference>
<dbReference type="GO" id="GO:0055085">
    <property type="term" value="P:transmembrane transport"/>
    <property type="evidence" value="ECO:0007669"/>
    <property type="project" value="InterPro"/>
</dbReference>
<feature type="transmembrane region" description="Helical" evidence="7">
    <location>
        <begin position="35"/>
        <end position="56"/>
    </location>
</feature>
<evidence type="ECO:0000256" key="7">
    <source>
        <dbReference type="RuleBase" id="RU363032"/>
    </source>
</evidence>
<dbReference type="GO" id="GO:0005886">
    <property type="term" value="C:plasma membrane"/>
    <property type="evidence" value="ECO:0007669"/>
    <property type="project" value="UniProtKB-SubCell"/>
</dbReference>
<dbReference type="SUPFAM" id="SSF161098">
    <property type="entry name" value="MetI-like"/>
    <property type="match status" value="1"/>
</dbReference>
<feature type="transmembrane region" description="Helical" evidence="7">
    <location>
        <begin position="207"/>
        <end position="230"/>
    </location>
</feature>
<evidence type="ECO:0000256" key="2">
    <source>
        <dbReference type="ARBA" id="ARBA00022448"/>
    </source>
</evidence>
<dbReference type="InParanoid" id="A0A545APC8"/>
<keyword evidence="5 7" id="KW-1133">Transmembrane helix</keyword>
<evidence type="ECO:0000256" key="3">
    <source>
        <dbReference type="ARBA" id="ARBA00022475"/>
    </source>
</evidence>
<dbReference type="CDD" id="cd06261">
    <property type="entry name" value="TM_PBP2"/>
    <property type="match status" value="1"/>
</dbReference>
<comment type="similarity">
    <text evidence="7">Belongs to the binding-protein-dependent transport system permease family.</text>
</comment>
<keyword evidence="11" id="KW-1185">Reference proteome</keyword>
<feature type="transmembrane region" description="Helical" evidence="7">
    <location>
        <begin position="121"/>
        <end position="142"/>
    </location>
</feature>
<evidence type="ECO:0000313" key="10">
    <source>
        <dbReference type="EMBL" id="TQS43182.1"/>
    </source>
</evidence>
<feature type="transmembrane region" description="Helical" evidence="7">
    <location>
        <begin position="92"/>
        <end position="114"/>
    </location>
</feature>
<evidence type="ECO:0000313" key="11">
    <source>
        <dbReference type="Proteomes" id="UP000317982"/>
    </source>
</evidence>
<keyword evidence="3" id="KW-1003">Cell membrane</keyword>
<comment type="subcellular location">
    <subcellularLocation>
        <location evidence="1 7">Cell membrane</location>
        <topology evidence="1 7">Multi-pass membrane protein</topology>
    </subcellularLocation>
</comment>
<protein>
    <submittedName>
        <fullName evidence="10">ABC transporter permease subunit</fullName>
    </submittedName>
</protein>
<proteinExistence type="inferred from homology"/>
<keyword evidence="4 7" id="KW-0812">Transmembrane</keyword>
<dbReference type="OrthoDB" id="3173654at2"/>
<evidence type="ECO:0000256" key="1">
    <source>
        <dbReference type="ARBA" id="ARBA00004651"/>
    </source>
</evidence>
<feature type="transmembrane region" description="Helical" evidence="7">
    <location>
        <begin position="250"/>
        <end position="275"/>
    </location>
</feature>
<dbReference type="PROSITE" id="PS50928">
    <property type="entry name" value="ABC_TM1"/>
    <property type="match status" value="1"/>
</dbReference>
<evidence type="ECO:0000256" key="5">
    <source>
        <dbReference type="ARBA" id="ARBA00022989"/>
    </source>
</evidence>
<sequence>MTVMSQSAVQEAREQDVVDRALPPSRGTGRRLRRAGAAVVHAVWPLIALFGAWALWVRAGDVPPAVAPKPGTVLEFLAENAGSFVGDALNTLAVVVGGLVVGAVAGVVLAALSWTSQIARAVINGPALLTQCLPVATITPVLARLFGYGVSTIVVITALISFFPVLVFAATGLRQTPAGADDLFVVLGAGRWTRFWRLAVPSAVPRVLVAMRVSVVAAVAGTMLAQWVMGTSGLGYRLIIAQTSFRTAEAWASSVVSIVLSVLLFAVVSAICRVVEKRFS</sequence>
<dbReference type="PANTHER" id="PTHR30151">
    <property type="entry name" value="ALKANE SULFONATE ABC TRANSPORTER-RELATED, MEMBRANE SUBUNIT"/>
    <property type="match status" value="1"/>
</dbReference>
<feature type="domain" description="ABC transmembrane type-1" evidence="9">
    <location>
        <begin position="88"/>
        <end position="268"/>
    </location>
</feature>
<keyword evidence="2 7" id="KW-0813">Transport</keyword>